<organism evidence="5 6">
    <name type="scientific">Paenibacillus xerothermodurans</name>
    <dbReference type="NCBI Taxonomy" id="1977292"/>
    <lineage>
        <taxon>Bacteria</taxon>
        <taxon>Bacillati</taxon>
        <taxon>Bacillota</taxon>
        <taxon>Bacilli</taxon>
        <taxon>Bacillales</taxon>
        <taxon>Paenibacillaceae</taxon>
        <taxon>Paenibacillus</taxon>
    </lineage>
</organism>
<protein>
    <submittedName>
        <fullName evidence="5">DUF4349 domain-containing protein</fullName>
    </submittedName>
</protein>
<dbReference type="AlphaFoldDB" id="A0A2W1P4L7"/>
<keyword evidence="3" id="KW-1133">Transmembrane helix</keyword>
<evidence type="ECO:0000256" key="2">
    <source>
        <dbReference type="SAM" id="MobiDB-lite"/>
    </source>
</evidence>
<reference evidence="5" key="1">
    <citation type="submission" date="2018-06" db="EMBL/GenBank/DDBJ databases">
        <title>Paenibacillus xerothermodurans sp. nov. an extremely dry heat resistant spore forming bacterium isolated from the soil of Cape Canaveral, Florida.</title>
        <authorList>
            <person name="Seuylemezian A."/>
            <person name="Kaur N."/>
            <person name="Patil P."/>
            <person name="Patil P."/>
            <person name="Mayilraj S."/>
            <person name="Vaishampayan P."/>
        </authorList>
    </citation>
    <scope>NUCLEOTIDE SEQUENCE [LARGE SCALE GENOMIC DNA]</scope>
    <source>
        <strain evidence="5">ATCC 27380</strain>
    </source>
</reference>
<dbReference type="InterPro" id="IPR025645">
    <property type="entry name" value="DUF4349"/>
</dbReference>
<name>A0A2W1P4L7_PAEXE</name>
<feature type="region of interest" description="Disordered" evidence="2">
    <location>
        <begin position="44"/>
        <end position="101"/>
    </location>
</feature>
<evidence type="ECO:0000313" key="5">
    <source>
        <dbReference type="EMBL" id="PZE22662.1"/>
    </source>
</evidence>
<keyword evidence="1" id="KW-0175">Coiled coil</keyword>
<feature type="compositionally biased region" description="Polar residues" evidence="2">
    <location>
        <begin position="53"/>
        <end position="64"/>
    </location>
</feature>
<accession>A0A2W1P4L7</accession>
<dbReference type="Pfam" id="PF14257">
    <property type="entry name" value="DUF4349"/>
    <property type="match status" value="1"/>
</dbReference>
<evidence type="ECO:0000256" key="1">
    <source>
        <dbReference type="SAM" id="Coils"/>
    </source>
</evidence>
<sequence>MSMKGMRGLLMKYRWLAWGNHSKRAAMLGVIAVLVSGCGASSSSEDAANSQSVDQLSAPSSDKAANTAVPAPDIAAGTAPTGSAAEAPSEGRADTASQAADSFNGTNAADAISRKIIYKAHVTLQVENYEETQAQIQEVVSRSGGYVLQFNENESAAENSGSFVLKVPAAGFSSLLAQLEQIHPSAKKSMEGQDVSEEYVDLSARLTAKQVVEARLISFMEKASKTDELLAFSNELGKVQEEIERLKGRIRYLEQNVAYSTIEVRVTQRLGSAAVINAEDRGPLFQRAADALNGSAAVMMLVFQWIVVALAAILPIALVVAVIGVPLWLLRRNKQRKLVEIRQKLAAENSESDANLSKNAD</sequence>
<dbReference type="EMBL" id="NHRJ02000001">
    <property type="protein sequence ID" value="PZE22662.1"/>
    <property type="molecule type" value="Genomic_DNA"/>
</dbReference>
<comment type="caution">
    <text evidence="5">The sequence shown here is derived from an EMBL/GenBank/DDBJ whole genome shotgun (WGS) entry which is preliminary data.</text>
</comment>
<dbReference type="OrthoDB" id="5381491at2"/>
<evidence type="ECO:0000256" key="3">
    <source>
        <dbReference type="SAM" id="Phobius"/>
    </source>
</evidence>
<dbReference type="Proteomes" id="UP000214746">
    <property type="component" value="Unassembled WGS sequence"/>
</dbReference>
<evidence type="ECO:0000313" key="6">
    <source>
        <dbReference type="Proteomes" id="UP000214746"/>
    </source>
</evidence>
<keyword evidence="3" id="KW-0812">Transmembrane</keyword>
<keyword evidence="6" id="KW-1185">Reference proteome</keyword>
<proteinExistence type="predicted"/>
<feature type="coiled-coil region" evidence="1">
    <location>
        <begin position="229"/>
        <end position="256"/>
    </location>
</feature>
<feature type="domain" description="DUF4349" evidence="4">
    <location>
        <begin position="114"/>
        <end position="328"/>
    </location>
</feature>
<keyword evidence="3" id="KW-0472">Membrane</keyword>
<feature type="transmembrane region" description="Helical" evidence="3">
    <location>
        <begin position="302"/>
        <end position="330"/>
    </location>
</feature>
<evidence type="ECO:0000259" key="4">
    <source>
        <dbReference type="Pfam" id="PF14257"/>
    </source>
</evidence>
<gene>
    <name evidence="5" type="ORF">CBW46_002515</name>
</gene>